<dbReference type="Gene3D" id="2.60.120.10">
    <property type="entry name" value="Jelly Rolls"/>
    <property type="match status" value="1"/>
</dbReference>
<dbReference type="PANTHER" id="PTHR36114:SF1">
    <property type="entry name" value="16.7 KDA PROTEIN IN WHIE LOCUS"/>
    <property type="match status" value="1"/>
</dbReference>
<gene>
    <name evidence="2" type="ORF">IPP15_16635</name>
</gene>
<dbReference type="SUPFAM" id="SSF51182">
    <property type="entry name" value="RmlC-like cupins"/>
    <property type="match status" value="1"/>
</dbReference>
<protein>
    <submittedName>
        <fullName evidence="2">Cupin domain-containing protein</fullName>
    </submittedName>
</protein>
<organism evidence="2 3">
    <name type="scientific">Candidatus Opimibacter skivensis</name>
    <dbReference type="NCBI Taxonomy" id="2982028"/>
    <lineage>
        <taxon>Bacteria</taxon>
        <taxon>Pseudomonadati</taxon>
        <taxon>Bacteroidota</taxon>
        <taxon>Saprospiria</taxon>
        <taxon>Saprospirales</taxon>
        <taxon>Saprospiraceae</taxon>
        <taxon>Candidatus Opimibacter</taxon>
    </lineage>
</organism>
<feature type="domain" description="Cupin type-2" evidence="1">
    <location>
        <begin position="30"/>
        <end position="101"/>
    </location>
</feature>
<accession>A0A9D7XUR0</accession>
<comment type="caution">
    <text evidence="2">The sequence shown here is derived from an EMBL/GenBank/DDBJ whole genome shotgun (WGS) entry which is preliminary data.</text>
</comment>
<dbReference type="PANTHER" id="PTHR36114">
    <property type="entry name" value="16.7 KDA PROTEIN IN WHIE LOCUS"/>
    <property type="match status" value="1"/>
</dbReference>
<evidence type="ECO:0000313" key="2">
    <source>
        <dbReference type="EMBL" id="MBK9983967.1"/>
    </source>
</evidence>
<name>A0A9D7XUR0_9BACT</name>
<dbReference type="Proteomes" id="UP000808337">
    <property type="component" value="Unassembled WGS sequence"/>
</dbReference>
<dbReference type="InterPro" id="IPR052044">
    <property type="entry name" value="PKS_Associated_Protein"/>
</dbReference>
<proteinExistence type="predicted"/>
<dbReference type="InterPro" id="IPR011051">
    <property type="entry name" value="RmlC_Cupin_sf"/>
</dbReference>
<reference evidence="2 3" key="1">
    <citation type="submission" date="2020-10" db="EMBL/GenBank/DDBJ databases">
        <title>Connecting structure to function with the recovery of over 1000 high-quality activated sludge metagenome-assembled genomes encoding full-length rRNA genes using long-read sequencing.</title>
        <authorList>
            <person name="Singleton C.M."/>
            <person name="Petriglieri F."/>
            <person name="Kristensen J.M."/>
            <person name="Kirkegaard R.H."/>
            <person name="Michaelsen T.Y."/>
            <person name="Andersen M.H."/>
            <person name="Karst S.M."/>
            <person name="Dueholm M.S."/>
            <person name="Nielsen P.H."/>
            <person name="Albertsen M."/>
        </authorList>
    </citation>
    <scope>NUCLEOTIDE SEQUENCE [LARGE SCALE GENOMIC DNA]</scope>
    <source>
        <strain evidence="2">Ribe_18-Q3-R11-54_MAXAC.273</strain>
    </source>
</reference>
<evidence type="ECO:0000313" key="3">
    <source>
        <dbReference type="Proteomes" id="UP000808337"/>
    </source>
</evidence>
<dbReference type="InterPro" id="IPR013096">
    <property type="entry name" value="Cupin_2"/>
</dbReference>
<dbReference type="Pfam" id="PF07883">
    <property type="entry name" value="Cupin_2"/>
    <property type="match status" value="1"/>
</dbReference>
<evidence type="ECO:0000259" key="1">
    <source>
        <dbReference type="Pfam" id="PF07883"/>
    </source>
</evidence>
<dbReference type="InterPro" id="IPR014710">
    <property type="entry name" value="RmlC-like_jellyroll"/>
</dbReference>
<dbReference type="EMBL" id="JADKGY010000029">
    <property type="protein sequence ID" value="MBK9983967.1"/>
    <property type="molecule type" value="Genomic_DNA"/>
</dbReference>
<sequence>MLKQKYDYLAPDGSEIRLLPVTSHGGCAHCLLPEGKKTKAVKHKSVEEIWYVLSGEGEIWQKSPEEEITKTLSKGICVVIPTGNHFQFRNIGKENLCILIVTMPPWPGPDEAVSVEDHW</sequence>
<dbReference type="AlphaFoldDB" id="A0A9D7XUR0"/>